<dbReference type="EMBL" id="JAIQCJ010001688">
    <property type="protein sequence ID" value="KAJ8787977.1"/>
    <property type="molecule type" value="Genomic_DNA"/>
</dbReference>
<accession>A0AB34H967</accession>
<keyword evidence="3" id="KW-1185">Reference proteome</keyword>
<comment type="caution">
    <text evidence="2">The sequence shown here is derived from an EMBL/GenBank/DDBJ whole genome shotgun (WGS) entry which is preliminary data.</text>
</comment>
<protein>
    <submittedName>
        <fullName evidence="2">Uncharacterized protein</fullName>
    </submittedName>
</protein>
<feature type="compositionally biased region" description="Low complexity" evidence="1">
    <location>
        <begin position="36"/>
        <end position="50"/>
    </location>
</feature>
<name>A0AB34H967_ESCRO</name>
<reference evidence="2 3" key="1">
    <citation type="submission" date="2022-11" db="EMBL/GenBank/DDBJ databases">
        <title>Whole genome sequence of Eschrichtius robustus ER-17-0199.</title>
        <authorList>
            <person name="Bruniche-Olsen A."/>
            <person name="Black A.N."/>
            <person name="Fields C.J."/>
            <person name="Walden K."/>
            <person name="Dewoody J.A."/>
        </authorList>
    </citation>
    <scope>NUCLEOTIDE SEQUENCE [LARGE SCALE GENOMIC DNA]</scope>
    <source>
        <strain evidence="2">ER-17-0199</strain>
        <tissue evidence="2">Blubber</tissue>
    </source>
</reference>
<dbReference type="AlphaFoldDB" id="A0AB34H967"/>
<evidence type="ECO:0000313" key="2">
    <source>
        <dbReference type="EMBL" id="KAJ8787977.1"/>
    </source>
</evidence>
<sequence length="91" mass="9898">MRGLTAFTLQQELLQEDPIQGVLSQLIIPLAPIQDPGQGEAGEPSAAGSAMNEHWPWAHRRHETTNASSSEVREEKLLYASSHNPKAEPGS</sequence>
<evidence type="ECO:0000313" key="3">
    <source>
        <dbReference type="Proteomes" id="UP001159641"/>
    </source>
</evidence>
<proteinExistence type="predicted"/>
<dbReference type="Proteomes" id="UP001159641">
    <property type="component" value="Unassembled WGS sequence"/>
</dbReference>
<feature type="region of interest" description="Disordered" evidence="1">
    <location>
        <begin position="34"/>
        <end position="91"/>
    </location>
</feature>
<organism evidence="2 3">
    <name type="scientific">Eschrichtius robustus</name>
    <name type="common">California gray whale</name>
    <name type="synonym">Eschrichtius gibbosus</name>
    <dbReference type="NCBI Taxonomy" id="9764"/>
    <lineage>
        <taxon>Eukaryota</taxon>
        <taxon>Metazoa</taxon>
        <taxon>Chordata</taxon>
        <taxon>Craniata</taxon>
        <taxon>Vertebrata</taxon>
        <taxon>Euteleostomi</taxon>
        <taxon>Mammalia</taxon>
        <taxon>Eutheria</taxon>
        <taxon>Laurasiatheria</taxon>
        <taxon>Artiodactyla</taxon>
        <taxon>Whippomorpha</taxon>
        <taxon>Cetacea</taxon>
        <taxon>Mysticeti</taxon>
        <taxon>Eschrichtiidae</taxon>
        <taxon>Eschrichtius</taxon>
    </lineage>
</organism>
<gene>
    <name evidence="2" type="ORF">J1605_005635</name>
</gene>
<evidence type="ECO:0000256" key="1">
    <source>
        <dbReference type="SAM" id="MobiDB-lite"/>
    </source>
</evidence>